<evidence type="ECO:0000313" key="1">
    <source>
        <dbReference type="EMBL" id="KAK8208049.1"/>
    </source>
</evidence>
<proteinExistence type="predicted"/>
<gene>
    <name evidence="1" type="ORF">M8818_004087</name>
</gene>
<dbReference type="Proteomes" id="UP001320706">
    <property type="component" value="Unassembled WGS sequence"/>
</dbReference>
<accession>A0ACC3SCV3</accession>
<comment type="caution">
    <text evidence="1">The sequence shown here is derived from an EMBL/GenBank/DDBJ whole genome shotgun (WGS) entry which is preliminary data.</text>
</comment>
<evidence type="ECO:0000313" key="2">
    <source>
        <dbReference type="Proteomes" id="UP001320706"/>
    </source>
</evidence>
<keyword evidence="2" id="KW-1185">Reference proteome</keyword>
<reference evidence="1" key="1">
    <citation type="submission" date="2024-02" db="EMBL/GenBank/DDBJ databases">
        <title>Metagenome Assembled Genome of Zalaria obscura JY119.</title>
        <authorList>
            <person name="Vighnesh L."/>
            <person name="Jagadeeshwari U."/>
            <person name="Venkata Ramana C."/>
            <person name="Sasikala C."/>
        </authorList>
    </citation>
    <scope>NUCLEOTIDE SEQUENCE</scope>
    <source>
        <strain evidence="1">JY119</strain>
    </source>
</reference>
<protein>
    <submittedName>
        <fullName evidence="1">Uncharacterized protein</fullName>
    </submittedName>
</protein>
<name>A0ACC3SCV3_9PEZI</name>
<dbReference type="EMBL" id="JAMKPW020000019">
    <property type="protein sequence ID" value="KAK8208049.1"/>
    <property type="molecule type" value="Genomic_DNA"/>
</dbReference>
<sequence>MDSPNPTSNEPSGASTPNSRFTSQAITAEDTLKSQTVGLVTLADFRKRRAEALEQQELEASRAATPVSESSAPADNDTAPKLFKKRKKAVKKGALSFGNEDEEEATSTITSNDTSRAPTPLDMPQSAAPTPAGEDSDSPVMKKKLGANSNVGFTAKSMTKASLLKEAQMKEQLRKEFLVIQEAVKATDFLIPFVFYDGTNIPGGVCRMKKGDFVWLFLDRARKVGAELGIGGSDKARREWARVGVDDLMLVKGDLIIPHHYTFYHFMVNKTVGYDGPLFSHSAEPTLNTPLTPAKGSTPGGLSIPDPAAMADKCRAQTPVGADSELEGFGDDPSTIKVVDRRWYEKNKHIFPASTWEDFDPTRDYTKGGRKDAQGNAFFFGK</sequence>
<organism evidence="1 2">
    <name type="scientific">Zalaria obscura</name>
    <dbReference type="NCBI Taxonomy" id="2024903"/>
    <lineage>
        <taxon>Eukaryota</taxon>
        <taxon>Fungi</taxon>
        <taxon>Dikarya</taxon>
        <taxon>Ascomycota</taxon>
        <taxon>Pezizomycotina</taxon>
        <taxon>Dothideomycetes</taxon>
        <taxon>Dothideomycetidae</taxon>
        <taxon>Dothideales</taxon>
        <taxon>Zalariaceae</taxon>
        <taxon>Zalaria</taxon>
    </lineage>
</organism>